<organism evidence="1">
    <name type="scientific">Gracilinema caldarium</name>
    <dbReference type="NCBI Taxonomy" id="215591"/>
    <lineage>
        <taxon>Bacteria</taxon>
        <taxon>Pseudomonadati</taxon>
        <taxon>Spirochaetota</taxon>
        <taxon>Spirochaetia</taxon>
        <taxon>Spirochaetales</taxon>
        <taxon>Breznakiellaceae</taxon>
        <taxon>Gracilinema</taxon>
    </lineage>
</organism>
<protein>
    <submittedName>
        <fullName evidence="1">DUF2877 domain-containing protein</fullName>
    </submittedName>
</protein>
<reference evidence="1" key="1">
    <citation type="journal article" date="2020" name="mSystems">
        <title>Genome- and Community-Level Interaction Insights into Carbon Utilization and Element Cycling Functions of Hydrothermarchaeota in Hydrothermal Sediment.</title>
        <authorList>
            <person name="Zhou Z."/>
            <person name="Liu Y."/>
            <person name="Xu W."/>
            <person name="Pan J."/>
            <person name="Luo Z.H."/>
            <person name="Li M."/>
        </authorList>
    </citation>
    <scope>NUCLEOTIDE SEQUENCE [LARGE SCALE GENOMIC DNA]</scope>
    <source>
        <strain evidence="1">SpSt-503</strain>
    </source>
</reference>
<sequence length="341" mass="37496">MAWYSMESESPGSTVASDTGYRLGALQRGSLFPKGAFTCRVHSVFPHAVNLEIPNSPLLYTLVNQEILTHPLTALVAPSLYKTFDSLEIERGLSGYYNGSLLTLGYNITVDFSSVKESRSCDELVPHLTLSESEFSEQLLCAGKTLERIQRKKYTELRWDASRATAYYILSGSGALWHPFGEAAHALVEALYAEKPSEALEASQRFIGFGQGLTPSGDDFLCGLILALCMCSESPYNKWSISNLTLDTYLWGLANELGLESPASDVLTKQELTSRVSSTFLYLATQKKFSKLLLQLGRAFTADMASWLTMMALLEAYGHSSGLDSATGFLYGMTAVDTRRN</sequence>
<dbReference type="InterPro" id="IPR021530">
    <property type="entry name" value="AllH-like"/>
</dbReference>
<accession>A0A7C3E909</accession>
<dbReference type="EMBL" id="DSVL01000222">
    <property type="protein sequence ID" value="HFH29293.1"/>
    <property type="molecule type" value="Genomic_DNA"/>
</dbReference>
<gene>
    <name evidence="1" type="ORF">ENS59_07245</name>
</gene>
<evidence type="ECO:0000313" key="1">
    <source>
        <dbReference type="EMBL" id="HFH29293.1"/>
    </source>
</evidence>
<dbReference type="AlphaFoldDB" id="A0A7C3E909"/>
<comment type="caution">
    <text evidence="1">The sequence shown here is derived from an EMBL/GenBank/DDBJ whole genome shotgun (WGS) entry which is preliminary data.</text>
</comment>
<proteinExistence type="predicted"/>
<name>A0A7C3E909_9SPIR</name>
<dbReference type="Pfam" id="PF11392">
    <property type="entry name" value="AllH"/>
    <property type="match status" value="1"/>
</dbReference>